<dbReference type="EMBL" id="CP092884">
    <property type="protein sequence ID" value="UYV82746.1"/>
    <property type="molecule type" value="Genomic_DNA"/>
</dbReference>
<dbReference type="PANTHER" id="PTHR47331:SF5">
    <property type="entry name" value="RIBONUCLEASE H"/>
    <property type="match status" value="1"/>
</dbReference>
<feature type="region of interest" description="Disordered" evidence="1">
    <location>
        <begin position="763"/>
        <end position="835"/>
    </location>
</feature>
<proteinExistence type="predicted"/>
<feature type="compositionally biased region" description="Polar residues" evidence="1">
    <location>
        <begin position="566"/>
        <end position="589"/>
    </location>
</feature>
<feature type="compositionally biased region" description="Polar residues" evidence="1">
    <location>
        <begin position="530"/>
        <end position="539"/>
    </location>
</feature>
<dbReference type="InterPro" id="IPR041588">
    <property type="entry name" value="Integrase_H2C2"/>
</dbReference>
<feature type="compositionally biased region" description="Basic and acidic residues" evidence="1">
    <location>
        <begin position="799"/>
        <end position="820"/>
    </location>
</feature>
<feature type="region of interest" description="Disordered" evidence="1">
    <location>
        <begin position="875"/>
        <end position="895"/>
    </location>
</feature>
<feature type="compositionally biased region" description="Polar residues" evidence="1">
    <location>
        <begin position="547"/>
        <end position="559"/>
    </location>
</feature>
<name>A0ABY6LNQ8_9ARAC</name>
<accession>A0ABY6LNQ8</accession>
<sequence>MFVRQTFTRVKPRAKPGTSASLKNKEDAEAESKGVRIRDSKSTEEVKQLDAEQGTDSKVEEKLDAEQGTDSKVEEKLDAEQGTDSKVEEKLDVEECTDSKVEEKITDPKDWLNEGLVDRVNENPPEVKGYYFPDRPVFGSESKTMPIRPVFDDASCRGHNGLALKRHERLVFGLNCSPFLLNAVMEYHLQEIKGSQVKIAKMLARSLYMDNCIASMETKQEVQEFQRSAIEIMEKTRMNLREWEFSFDDNSSEQPFTKVLGVDCSDWLLTRRSDYSLNIRIMAYVMRFIGKLKRQSTEAGPLKVEELNFAEKKLVTMIQEIVSIEKSSSIKSLKIFKNSEGLWCVESKLLHGQVPEEFKTPAVLPGDHPFVEQLIWEMHRGNGHAGVQFILSILREKFWIIRGRKTIGKIINRCIICKRFKEKSLQRPMAALPESRIGLGKPFQTTGVDLLGPLYMKDGGKEAVSRVASGQGSCLTRQVAKEAVSRVASGQGSCLPRQVVKEAVSRVASGQGTCLPRQVAKEAVSRVASGQGSCLPSSKWSRKLSHKTSGQGSCLSSSKWSRKLSPKTSGQGSYLTETSGQGSCFPTSAETAVQREHRLRINRERASTSRAAESVGQRENRLRKNINRVSTSRAAETPQEHTARILNVRERTLAPRNSQLITHLNPYAEITRTREIARSRTQNKHKKDKETFDKQHRTPHFEVNDLVLVENYRHPDTDSLYLEGVFIRLPLRVSFGNSNRTPGLDGCGLLEGPIGSSLLADRKRERAKMEEQTDHSNETTKQSLPPTRDDILGGNAVPRDLRRPANTDRQRREQTDHPNDTAENPTRHGNRAAMWPKPCDKFSTFDLTTIQCSRRQTAINVGETTSFNKPCMERFPRQQENNQRSSVLTELSSKL</sequence>
<reference evidence="3 4" key="1">
    <citation type="submission" date="2022-03" db="EMBL/GenBank/DDBJ databases">
        <title>A chromosomal length assembly of Cordylochernes scorpioides.</title>
        <authorList>
            <person name="Zeh D."/>
            <person name="Zeh J."/>
        </authorList>
    </citation>
    <scope>NUCLEOTIDE SEQUENCE [LARGE SCALE GENOMIC DNA]</scope>
    <source>
        <strain evidence="3">IN4F17</strain>
        <tissue evidence="3">Whole Body</tissue>
    </source>
</reference>
<organism evidence="3 4">
    <name type="scientific">Cordylochernes scorpioides</name>
    <dbReference type="NCBI Taxonomy" id="51811"/>
    <lineage>
        <taxon>Eukaryota</taxon>
        <taxon>Metazoa</taxon>
        <taxon>Ecdysozoa</taxon>
        <taxon>Arthropoda</taxon>
        <taxon>Chelicerata</taxon>
        <taxon>Arachnida</taxon>
        <taxon>Pseudoscorpiones</taxon>
        <taxon>Cheliferoidea</taxon>
        <taxon>Chernetidae</taxon>
        <taxon>Cordylochernes</taxon>
    </lineage>
</organism>
<feature type="region of interest" description="Disordered" evidence="1">
    <location>
        <begin position="1"/>
        <end position="88"/>
    </location>
</feature>
<dbReference type="Pfam" id="PF17921">
    <property type="entry name" value="Integrase_H2C2"/>
    <property type="match status" value="1"/>
</dbReference>
<protein>
    <recommendedName>
        <fullName evidence="2">Integrase zinc-binding domain-containing protein</fullName>
    </recommendedName>
</protein>
<feature type="compositionally biased region" description="Basic and acidic residues" evidence="1">
    <location>
        <begin position="23"/>
        <end position="88"/>
    </location>
</feature>
<feature type="domain" description="Integrase zinc-binding" evidence="2">
    <location>
        <begin position="370"/>
        <end position="422"/>
    </location>
</feature>
<evidence type="ECO:0000259" key="2">
    <source>
        <dbReference type="Pfam" id="PF17921"/>
    </source>
</evidence>
<dbReference type="PANTHER" id="PTHR47331">
    <property type="entry name" value="PHD-TYPE DOMAIN-CONTAINING PROTEIN"/>
    <property type="match status" value="1"/>
</dbReference>
<evidence type="ECO:0000256" key="1">
    <source>
        <dbReference type="SAM" id="MobiDB-lite"/>
    </source>
</evidence>
<gene>
    <name evidence="3" type="ORF">LAZ67_22000718</name>
</gene>
<dbReference type="Proteomes" id="UP001235939">
    <property type="component" value="Chromosome 22"/>
</dbReference>
<evidence type="ECO:0000313" key="3">
    <source>
        <dbReference type="EMBL" id="UYV82746.1"/>
    </source>
</evidence>
<evidence type="ECO:0000313" key="4">
    <source>
        <dbReference type="Proteomes" id="UP001235939"/>
    </source>
</evidence>
<keyword evidence="4" id="KW-1185">Reference proteome</keyword>
<dbReference type="Gene3D" id="1.10.340.70">
    <property type="match status" value="1"/>
</dbReference>
<feature type="region of interest" description="Disordered" evidence="1">
    <location>
        <begin position="530"/>
        <end position="589"/>
    </location>
</feature>
<feature type="compositionally biased region" description="Basic and acidic residues" evidence="1">
    <location>
        <begin position="763"/>
        <end position="778"/>
    </location>
</feature>
<feature type="compositionally biased region" description="Polar residues" evidence="1">
    <location>
        <begin position="878"/>
        <end position="895"/>
    </location>
</feature>